<dbReference type="AlphaFoldDB" id="A0A2S5G693"/>
<accession>A0A2S5G693</accession>
<dbReference type="OrthoDB" id="2355666at2"/>
<keyword evidence="1" id="KW-1133">Transmembrane helix</keyword>
<protein>
    <submittedName>
        <fullName evidence="2">DUF4305 domain-containing protein</fullName>
    </submittedName>
</protein>
<keyword evidence="1" id="KW-0812">Transmembrane</keyword>
<reference evidence="2 3" key="1">
    <citation type="submission" date="2018-02" db="EMBL/GenBank/DDBJ databases">
        <title>Jeotgalibacillus proteolyticum sp. nov. a protease producing bacterium isolated from ocean sediments of Laizhou Bay.</title>
        <authorList>
            <person name="Li Y."/>
        </authorList>
    </citation>
    <scope>NUCLEOTIDE SEQUENCE [LARGE SCALE GENOMIC DNA]</scope>
    <source>
        <strain evidence="2 3">22-7</strain>
    </source>
</reference>
<dbReference type="InterPro" id="IPR025426">
    <property type="entry name" value="DUF4305"/>
</dbReference>
<gene>
    <name evidence="2" type="ORF">C4B60_20990</name>
</gene>
<feature type="transmembrane region" description="Helical" evidence="1">
    <location>
        <begin position="9"/>
        <end position="27"/>
    </location>
</feature>
<keyword evidence="1" id="KW-0472">Membrane</keyword>
<evidence type="ECO:0000313" key="3">
    <source>
        <dbReference type="Proteomes" id="UP000239047"/>
    </source>
</evidence>
<feature type="transmembrane region" description="Helical" evidence="1">
    <location>
        <begin position="33"/>
        <end position="57"/>
    </location>
</feature>
<dbReference type="Pfam" id="PF14146">
    <property type="entry name" value="DUF4305"/>
    <property type="match status" value="1"/>
</dbReference>
<dbReference type="RefSeq" id="WP_104059923.1">
    <property type="nucleotide sequence ID" value="NZ_PREZ01000013.1"/>
</dbReference>
<name>A0A2S5G693_9BACL</name>
<evidence type="ECO:0000313" key="2">
    <source>
        <dbReference type="EMBL" id="PPA68444.1"/>
    </source>
</evidence>
<evidence type="ECO:0000256" key="1">
    <source>
        <dbReference type="SAM" id="Phobius"/>
    </source>
</evidence>
<keyword evidence="3" id="KW-1185">Reference proteome</keyword>
<proteinExistence type="predicted"/>
<dbReference type="Proteomes" id="UP000239047">
    <property type="component" value="Unassembled WGS sequence"/>
</dbReference>
<organism evidence="2 3">
    <name type="scientific">Jeotgalibacillus proteolyticus</name>
    <dbReference type="NCBI Taxonomy" id="2082395"/>
    <lineage>
        <taxon>Bacteria</taxon>
        <taxon>Bacillati</taxon>
        <taxon>Bacillota</taxon>
        <taxon>Bacilli</taxon>
        <taxon>Bacillales</taxon>
        <taxon>Caryophanaceae</taxon>
        <taxon>Jeotgalibacillus</taxon>
    </lineage>
</organism>
<comment type="caution">
    <text evidence="2">The sequence shown here is derived from an EMBL/GenBank/DDBJ whole genome shotgun (WGS) entry which is preliminary data.</text>
</comment>
<dbReference type="EMBL" id="PREZ01000013">
    <property type="protein sequence ID" value="PPA68444.1"/>
    <property type="molecule type" value="Genomic_DNA"/>
</dbReference>
<sequence length="67" mass="7755">MRKPLTHGIFYLLLGAAFTYFAVNSVNTNGWGFFAYLFILFATYDIGAGIRLIALHFKIKRYMNEKK</sequence>